<dbReference type="eggNOG" id="COG3292">
    <property type="taxonomic scope" value="Bacteria"/>
</dbReference>
<proteinExistence type="predicted"/>
<feature type="signal peptide" evidence="1">
    <location>
        <begin position="1"/>
        <end position="20"/>
    </location>
</feature>
<evidence type="ECO:0000313" key="2">
    <source>
        <dbReference type="EMBL" id="KXA39437.1"/>
    </source>
</evidence>
<reference evidence="3" key="1">
    <citation type="submission" date="2016-01" db="EMBL/GenBank/DDBJ databases">
        <authorList>
            <person name="Mitreva M."/>
            <person name="Pepin K.H."/>
            <person name="Mihindukulasuriya K.A."/>
            <person name="Fulton R."/>
            <person name="Fronick C."/>
            <person name="O'Laughlin M."/>
            <person name="Miner T."/>
            <person name="Herter B."/>
            <person name="Rosa B.A."/>
            <person name="Cordes M."/>
            <person name="Tomlinson C."/>
            <person name="Wollam A."/>
            <person name="Palsikar V.B."/>
            <person name="Mardis E.R."/>
            <person name="Wilson R.K."/>
        </authorList>
    </citation>
    <scope>NUCLEOTIDE SEQUENCE [LARGE SCALE GENOMIC DNA]</scope>
    <source>
        <strain evidence="3">MJR7716</strain>
    </source>
</reference>
<dbReference type="AlphaFoldDB" id="A0A133Q983"/>
<feature type="chain" id="PRO_5007458703" description="DUF5074 domain-containing protein" evidence="1">
    <location>
        <begin position="21"/>
        <end position="571"/>
    </location>
</feature>
<dbReference type="RefSeq" id="WP_060940626.1">
    <property type="nucleotide sequence ID" value="NZ_KQ957245.1"/>
</dbReference>
<dbReference type="SUPFAM" id="SSF63825">
    <property type="entry name" value="YWTD domain"/>
    <property type="match status" value="1"/>
</dbReference>
<protein>
    <recommendedName>
        <fullName evidence="4">DUF5074 domain-containing protein</fullName>
    </recommendedName>
</protein>
<dbReference type="STRING" id="28128.HMPREF3226_01272"/>
<gene>
    <name evidence="2" type="ORF">HMPREF3226_01272</name>
</gene>
<dbReference type="InterPro" id="IPR031815">
    <property type="entry name" value="DUF5074"/>
</dbReference>
<dbReference type="Pfam" id="PF16819">
    <property type="entry name" value="DUF5074"/>
    <property type="match status" value="1"/>
</dbReference>
<keyword evidence="1" id="KW-0732">Signal</keyword>
<evidence type="ECO:0000313" key="3">
    <source>
        <dbReference type="Proteomes" id="UP000070533"/>
    </source>
</evidence>
<dbReference type="Gene3D" id="2.130.10.10">
    <property type="entry name" value="YVTN repeat-like/Quinoprotein amine dehydrogenase"/>
    <property type="match status" value="1"/>
</dbReference>
<dbReference type="OrthoDB" id="1041092at2"/>
<sequence length="571" mass="63774">MKKKLLIRLFLLLTMFPAFTTGALAQTDDIDYTTGVFFVNEDWYGHQNSTVNYLTEKGEWVYRVIQKENPGMELGCTNQHGIIYGDRFYLIAKQEQDPGSKIKGGRITVADAKTMKVIKQLDKIDPSGNTCDGRGCLGVDENKVYISTSNGIWIFNSNTLEVTGQIKGTENPFAASGTGGNANPGNKALYWGQSGCMVRINDYVFSVHQEYGVLVIDPSTDKVIKVIDMKSLIDTFNEYLAEKAKLKDDAEPCVGSSLVMAKDGSLWVSVTLNKDGYGNMLPFIVRIDPISFGTEVVYISPDTGNYPPASSWYAWTPDGFCASNVENALYWNGGENSWFSNSKIFKFDVDTRTVTNIIDLDKQPEKWKLYGCSMRPHPITGDLYMSLFKGDFADNTYKTVRTDKDGKMLKEYPMIKNYWFPSLPVFPDLEAPIPNDLGIKNIDTDEASIKISLSTLAHDADNMDAAMVKTVAKVSDNSKFNAEIKNGELIVTPKTKFTSEEFVKIKINSNGKIAYATIKLNCTTNGIENVQNNDVKEIKRYNLSGQETNKRNGRIQIIRMSDGTVKKVFVK</sequence>
<name>A0A133Q983_9BACT</name>
<dbReference type="PATRIC" id="fig|28128.5.peg.1299"/>
<evidence type="ECO:0008006" key="4">
    <source>
        <dbReference type="Google" id="ProtNLM"/>
    </source>
</evidence>
<dbReference type="EMBL" id="LRQG01000092">
    <property type="protein sequence ID" value="KXA39437.1"/>
    <property type="molecule type" value="Genomic_DNA"/>
</dbReference>
<comment type="caution">
    <text evidence="2">The sequence shown here is derived from an EMBL/GenBank/DDBJ whole genome shotgun (WGS) entry which is preliminary data.</text>
</comment>
<organism evidence="2 3">
    <name type="scientific">Prevotella corporis</name>
    <dbReference type="NCBI Taxonomy" id="28128"/>
    <lineage>
        <taxon>Bacteria</taxon>
        <taxon>Pseudomonadati</taxon>
        <taxon>Bacteroidota</taxon>
        <taxon>Bacteroidia</taxon>
        <taxon>Bacteroidales</taxon>
        <taxon>Prevotellaceae</taxon>
        <taxon>Prevotella</taxon>
    </lineage>
</organism>
<keyword evidence="3" id="KW-1185">Reference proteome</keyword>
<dbReference type="Proteomes" id="UP000070533">
    <property type="component" value="Unassembled WGS sequence"/>
</dbReference>
<evidence type="ECO:0000256" key="1">
    <source>
        <dbReference type="SAM" id="SignalP"/>
    </source>
</evidence>
<dbReference type="InterPro" id="IPR015943">
    <property type="entry name" value="WD40/YVTN_repeat-like_dom_sf"/>
</dbReference>
<accession>A0A133Q983</accession>